<dbReference type="Gene3D" id="2.60.120.10">
    <property type="entry name" value="Jelly Rolls"/>
    <property type="match status" value="1"/>
</dbReference>
<protein>
    <submittedName>
        <fullName evidence="2">Crp/Fnr family transcriptional regulator</fullName>
    </submittedName>
</protein>
<dbReference type="EMBL" id="JABJVM010000007">
    <property type="protein sequence ID" value="MBA3926317.1"/>
    <property type="molecule type" value="Genomic_DNA"/>
</dbReference>
<accession>A0A7W1T6C3</accession>
<evidence type="ECO:0000259" key="1">
    <source>
        <dbReference type="PROSITE" id="PS51063"/>
    </source>
</evidence>
<dbReference type="AlphaFoldDB" id="A0A7W1T6C3"/>
<comment type="caution">
    <text evidence="2">The sequence shown here is derived from an EMBL/GenBank/DDBJ whole genome shotgun (WGS) entry which is preliminary data.</text>
</comment>
<keyword evidence="3" id="KW-1185">Reference proteome</keyword>
<sequence length="227" mass="26047">MSLTGLYSSNNIQSDFQSKKLLEILLDDQIFPIKKKHIVFGKSDKIVLTDGNNSSSIYVYAVEKGMGALILESNIIDFIGEDGFIGLHHSNFMNDSKLHAESLTGELVTWRFELQDVLAKIINMQEGYLYHYNYMRETYERYTMKLRAIGEDNDGKVAMLLYSIASWFGIEAEEKDFVELPKIFTRKVLANYMGISHTTLSTVIRELARQGEVISKSQRLLVRVKKR</sequence>
<dbReference type="InterPro" id="IPR014710">
    <property type="entry name" value="RmlC-like_jellyroll"/>
</dbReference>
<dbReference type="GO" id="GO:0006355">
    <property type="term" value="P:regulation of DNA-templated transcription"/>
    <property type="evidence" value="ECO:0007669"/>
    <property type="project" value="InterPro"/>
</dbReference>
<proteinExistence type="predicted"/>
<dbReference type="GO" id="GO:0003677">
    <property type="term" value="F:DNA binding"/>
    <property type="evidence" value="ECO:0007669"/>
    <property type="project" value="InterPro"/>
</dbReference>
<dbReference type="SUPFAM" id="SSF46785">
    <property type="entry name" value="Winged helix' DNA-binding domain"/>
    <property type="match status" value="1"/>
</dbReference>
<gene>
    <name evidence="2" type="ORF">HPK16_08180</name>
</gene>
<feature type="domain" description="HTH crp-type" evidence="1">
    <location>
        <begin position="151"/>
        <end position="227"/>
    </location>
</feature>
<evidence type="ECO:0000313" key="2">
    <source>
        <dbReference type="EMBL" id="MBA3926317.1"/>
    </source>
</evidence>
<organism evidence="2 3">
    <name type="scientific">Listeria rustica</name>
    <dbReference type="NCBI Taxonomy" id="2713503"/>
    <lineage>
        <taxon>Bacteria</taxon>
        <taxon>Bacillati</taxon>
        <taxon>Bacillota</taxon>
        <taxon>Bacilli</taxon>
        <taxon>Bacillales</taxon>
        <taxon>Listeriaceae</taxon>
        <taxon>Listeria</taxon>
    </lineage>
</organism>
<dbReference type="InterPro" id="IPR036390">
    <property type="entry name" value="WH_DNA-bd_sf"/>
</dbReference>
<dbReference type="Proteomes" id="UP000548787">
    <property type="component" value="Unassembled WGS sequence"/>
</dbReference>
<dbReference type="InterPro" id="IPR012318">
    <property type="entry name" value="HTH_CRP"/>
</dbReference>
<dbReference type="PROSITE" id="PS51063">
    <property type="entry name" value="HTH_CRP_2"/>
    <property type="match status" value="1"/>
</dbReference>
<dbReference type="RefSeq" id="WP_181676488.1">
    <property type="nucleotide sequence ID" value="NZ_JABJVM010000007.1"/>
</dbReference>
<evidence type="ECO:0000313" key="3">
    <source>
        <dbReference type="Proteomes" id="UP000548787"/>
    </source>
</evidence>
<reference evidence="2 3" key="1">
    <citation type="submission" date="2020-08" db="EMBL/GenBank/DDBJ databases">
        <title>Listeria ohnekaius sp. nov. and Listeria portnoyii sp. nov. isolated from non-agricultural and natural environments.</title>
        <authorList>
            <person name="Weller D."/>
            <person name="Belias A.M."/>
            <person name="Liao J."/>
            <person name="Guo S."/>
            <person name="Orsi R.H."/>
            <person name="Wiedmann M."/>
        </authorList>
    </citation>
    <scope>NUCLEOTIDE SEQUENCE [LARGE SCALE GENOMIC DNA]</scope>
    <source>
        <strain evidence="2 3">FSL W9-0585</strain>
    </source>
</reference>
<name>A0A7W1T6C3_9LIST</name>